<organism evidence="10 11">
    <name type="scientific">Galerina marginata (strain CBS 339.88)</name>
    <dbReference type="NCBI Taxonomy" id="685588"/>
    <lineage>
        <taxon>Eukaryota</taxon>
        <taxon>Fungi</taxon>
        <taxon>Dikarya</taxon>
        <taxon>Basidiomycota</taxon>
        <taxon>Agaricomycotina</taxon>
        <taxon>Agaricomycetes</taxon>
        <taxon>Agaricomycetidae</taxon>
        <taxon>Agaricales</taxon>
        <taxon>Agaricineae</taxon>
        <taxon>Strophariaceae</taxon>
        <taxon>Galerina</taxon>
    </lineage>
</organism>
<evidence type="ECO:0000256" key="7">
    <source>
        <dbReference type="ARBA" id="ARBA00023136"/>
    </source>
</evidence>
<reference evidence="11" key="1">
    <citation type="journal article" date="2014" name="Proc. Natl. Acad. Sci. U.S.A.">
        <title>Extensive sampling of basidiomycete genomes demonstrates inadequacy of the white-rot/brown-rot paradigm for wood decay fungi.</title>
        <authorList>
            <person name="Riley R."/>
            <person name="Salamov A.A."/>
            <person name="Brown D.W."/>
            <person name="Nagy L.G."/>
            <person name="Floudas D."/>
            <person name="Held B.W."/>
            <person name="Levasseur A."/>
            <person name="Lombard V."/>
            <person name="Morin E."/>
            <person name="Otillar R."/>
            <person name="Lindquist E.A."/>
            <person name="Sun H."/>
            <person name="LaButti K.M."/>
            <person name="Schmutz J."/>
            <person name="Jabbour D."/>
            <person name="Luo H."/>
            <person name="Baker S.E."/>
            <person name="Pisabarro A.G."/>
            <person name="Walton J.D."/>
            <person name="Blanchette R.A."/>
            <person name="Henrissat B."/>
            <person name="Martin F."/>
            <person name="Cullen D."/>
            <person name="Hibbett D.S."/>
            <person name="Grigoriev I.V."/>
        </authorList>
    </citation>
    <scope>NUCLEOTIDE SEQUENCE [LARGE SCALE GENOMIC DNA]</scope>
    <source>
        <strain evidence="11">CBS 339.88</strain>
    </source>
</reference>
<dbReference type="STRING" id="685588.A0A067SLT1"/>
<dbReference type="PANTHER" id="PTHR31595">
    <property type="entry name" value="LONG-CHAIN-ALCOHOL O-FATTY-ACYLTRANSFERASE 3-RELATED"/>
    <property type="match status" value="1"/>
</dbReference>
<comment type="similarity">
    <text evidence="3">Belongs to the wax synthase family.</text>
</comment>
<evidence type="ECO:0000256" key="4">
    <source>
        <dbReference type="ARBA" id="ARBA00022679"/>
    </source>
</evidence>
<dbReference type="AlphaFoldDB" id="A0A067SLT1"/>
<keyword evidence="11" id="KW-1185">Reference proteome</keyword>
<dbReference type="HOGENOM" id="CLU_032731_1_0_1"/>
<name>A0A067SLT1_GALM3</name>
<dbReference type="InterPro" id="IPR044851">
    <property type="entry name" value="Wax_synthase"/>
</dbReference>
<evidence type="ECO:0000256" key="2">
    <source>
        <dbReference type="ARBA" id="ARBA00005179"/>
    </source>
</evidence>
<dbReference type="OrthoDB" id="1077582at2759"/>
<feature type="transmembrane region" description="Helical" evidence="8">
    <location>
        <begin position="180"/>
        <end position="198"/>
    </location>
</feature>
<dbReference type="Pfam" id="PF13813">
    <property type="entry name" value="MBOAT_2"/>
    <property type="match status" value="1"/>
</dbReference>
<evidence type="ECO:0000313" key="11">
    <source>
        <dbReference type="Proteomes" id="UP000027222"/>
    </source>
</evidence>
<keyword evidence="7 8" id="KW-0472">Membrane</keyword>
<gene>
    <name evidence="10" type="ORF">GALMADRAFT_271385</name>
</gene>
<feature type="domain" description="Wax synthase" evidence="9">
    <location>
        <begin position="220"/>
        <end position="309"/>
    </location>
</feature>
<feature type="transmembrane region" description="Helical" evidence="8">
    <location>
        <begin position="304"/>
        <end position="323"/>
    </location>
</feature>
<evidence type="ECO:0000256" key="1">
    <source>
        <dbReference type="ARBA" id="ARBA00004141"/>
    </source>
</evidence>
<feature type="transmembrane region" description="Helical" evidence="8">
    <location>
        <begin position="335"/>
        <end position="353"/>
    </location>
</feature>
<evidence type="ECO:0000256" key="3">
    <source>
        <dbReference type="ARBA" id="ARBA00007282"/>
    </source>
</evidence>
<evidence type="ECO:0000256" key="5">
    <source>
        <dbReference type="ARBA" id="ARBA00022692"/>
    </source>
</evidence>
<evidence type="ECO:0000256" key="8">
    <source>
        <dbReference type="SAM" id="Phobius"/>
    </source>
</evidence>
<keyword evidence="5 8" id="KW-0812">Transmembrane</keyword>
<feature type="transmembrane region" description="Helical" evidence="8">
    <location>
        <begin position="255"/>
        <end position="284"/>
    </location>
</feature>
<dbReference type="GO" id="GO:0006629">
    <property type="term" value="P:lipid metabolic process"/>
    <property type="evidence" value="ECO:0007669"/>
    <property type="project" value="InterPro"/>
</dbReference>
<feature type="transmembrane region" description="Helical" evidence="8">
    <location>
        <begin position="12"/>
        <end position="29"/>
    </location>
</feature>
<evidence type="ECO:0000313" key="10">
    <source>
        <dbReference type="EMBL" id="KDR70937.1"/>
    </source>
</evidence>
<dbReference type="PANTHER" id="PTHR31595:SF57">
    <property type="entry name" value="OS04G0481900 PROTEIN"/>
    <property type="match status" value="1"/>
</dbReference>
<comment type="pathway">
    <text evidence="2">Secondary metabolite biosynthesis.</text>
</comment>
<keyword evidence="6 8" id="KW-1133">Transmembrane helix</keyword>
<feature type="transmembrane region" description="Helical" evidence="8">
    <location>
        <begin position="60"/>
        <end position="82"/>
    </location>
</feature>
<comment type="subcellular location">
    <subcellularLocation>
        <location evidence="1">Membrane</location>
        <topology evidence="1">Multi-pass membrane protein</topology>
    </subcellularLocation>
</comment>
<dbReference type="EMBL" id="KL142395">
    <property type="protein sequence ID" value="KDR70937.1"/>
    <property type="molecule type" value="Genomic_DNA"/>
</dbReference>
<protein>
    <recommendedName>
        <fullName evidence="9">Wax synthase domain-containing protein</fullName>
    </recommendedName>
</protein>
<dbReference type="Proteomes" id="UP000027222">
    <property type="component" value="Unassembled WGS sequence"/>
</dbReference>
<dbReference type="InterPro" id="IPR032805">
    <property type="entry name" value="Wax_synthase_dom"/>
</dbReference>
<sequence>MTTSRSALCTNVLELGILYVLFVVAVALKPAPYRRIFFPILCVIYSAVLLFPPDDPFPPVIGYVIGLAGANLLCQAFDFVFLHDPQISLRRNGEKQAITDLGVYERLIWASDLISNTRGVNWNFEAPRLRRSTKPRWTFVVSQLQWFAVFWIVADAATFHMRHNPAFRKDGGENMDAHGIVWQAWNVTVYWAHIYFFMQLNHTLGSAMSVAVGHSAPGDWPAWCGPIGDTTSVRKFWGQTWHQSLRRMLSADGKYLANVFLLLPPGSLGSAYVQLFTAFFVSGLVHGAGDFAATRNIHSVRRNILFFVLQAVAITLEDTIISLGKRCGLRRIPKVVGYFWVLIWMTWSSPIWLETLVEGGLIDFRLPYSLLNKISRGL</sequence>
<keyword evidence="4" id="KW-0808">Transferase</keyword>
<feature type="transmembrane region" description="Helical" evidence="8">
    <location>
        <begin position="137"/>
        <end position="160"/>
    </location>
</feature>
<proteinExistence type="inferred from homology"/>
<accession>A0A067SLT1</accession>
<dbReference type="GO" id="GO:0008374">
    <property type="term" value="F:O-acyltransferase activity"/>
    <property type="evidence" value="ECO:0007669"/>
    <property type="project" value="InterPro"/>
</dbReference>
<evidence type="ECO:0000256" key="6">
    <source>
        <dbReference type="ARBA" id="ARBA00022989"/>
    </source>
</evidence>
<dbReference type="GO" id="GO:0016020">
    <property type="term" value="C:membrane"/>
    <property type="evidence" value="ECO:0007669"/>
    <property type="project" value="UniProtKB-SubCell"/>
</dbReference>
<evidence type="ECO:0000259" key="9">
    <source>
        <dbReference type="Pfam" id="PF13813"/>
    </source>
</evidence>